<dbReference type="EMBL" id="CP064939">
    <property type="protein sequence ID" value="QPH40539.1"/>
    <property type="molecule type" value="Genomic_DNA"/>
</dbReference>
<protein>
    <submittedName>
        <fullName evidence="2">Uncharacterized protein</fullName>
    </submittedName>
</protein>
<organism evidence="2 3">
    <name type="scientific">Pedobacter endophyticus</name>
    <dbReference type="NCBI Taxonomy" id="2789740"/>
    <lineage>
        <taxon>Bacteria</taxon>
        <taxon>Pseudomonadati</taxon>
        <taxon>Bacteroidota</taxon>
        <taxon>Sphingobacteriia</taxon>
        <taxon>Sphingobacteriales</taxon>
        <taxon>Sphingobacteriaceae</taxon>
        <taxon>Pedobacter</taxon>
    </lineage>
</organism>
<dbReference type="AlphaFoldDB" id="A0A7S9L125"/>
<sequence>MSEIKSLADQLKTRLEEQKGLSQKSPGTKAEGKPVRNEPKAKTVAVDPKRLSDFLSSLQEFNMDGQEKILIRIDKRTMSKLRQLKSASNIDMSRVIVFSLDRFLKSHPWLNEYISQTLKNMTHELD</sequence>
<dbReference type="RefSeq" id="WP_196099993.1">
    <property type="nucleotide sequence ID" value="NZ_CP064939.1"/>
</dbReference>
<evidence type="ECO:0000313" key="2">
    <source>
        <dbReference type="EMBL" id="QPH40539.1"/>
    </source>
</evidence>
<evidence type="ECO:0000313" key="3">
    <source>
        <dbReference type="Proteomes" id="UP000594759"/>
    </source>
</evidence>
<feature type="compositionally biased region" description="Basic and acidic residues" evidence="1">
    <location>
        <begin position="30"/>
        <end position="43"/>
    </location>
</feature>
<reference evidence="2 3" key="1">
    <citation type="submission" date="2020-11" db="EMBL/GenBank/DDBJ databases">
        <title>Pedobacter endophytica, an endophytic bacteria isolated form Carex pumila.</title>
        <authorList>
            <person name="Peng Y."/>
            <person name="Jiang L."/>
            <person name="Lee J."/>
        </authorList>
    </citation>
    <scope>NUCLEOTIDE SEQUENCE [LARGE SCALE GENOMIC DNA]</scope>
    <source>
        <strain evidence="2 3">JBR3-12</strain>
    </source>
</reference>
<gene>
    <name evidence="2" type="ORF">IZT61_04460</name>
</gene>
<dbReference type="Proteomes" id="UP000594759">
    <property type="component" value="Chromosome"/>
</dbReference>
<evidence type="ECO:0000256" key="1">
    <source>
        <dbReference type="SAM" id="MobiDB-lite"/>
    </source>
</evidence>
<name>A0A7S9L125_9SPHI</name>
<accession>A0A7S9L125</accession>
<keyword evidence="3" id="KW-1185">Reference proteome</keyword>
<feature type="region of interest" description="Disordered" evidence="1">
    <location>
        <begin position="15"/>
        <end position="43"/>
    </location>
</feature>
<proteinExistence type="predicted"/>
<dbReference type="KEGG" id="pex:IZT61_04460"/>